<name>A0ABW0NZ70_9HYPH</name>
<reference evidence="3" key="1">
    <citation type="journal article" date="2019" name="Int. J. Syst. Evol. Microbiol.">
        <title>The Global Catalogue of Microorganisms (GCM) 10K type strain sequencing project: providing services to taxonomists for standard genome sequencing and annotation.</title>
        <authorList>
            <consortium name="The Broad Institute Genomics Platform"/>
            <consortium name="The Broad Institute Genome Sequencing Center for Infectious Disease"/>
            <person name="Wu L."/>
            <person name="Ma J."/>
        </authorList>
    </citation>
    <scope>NUCLEOTIDE SEQUENCE [LARGE SCALE GENOMIC DNA]</scope>
    <source>
        <strain evidence="3">CCUG 43117</strain>
    </source>
</reference>
<gene>
    <name evidence="2" type="ORF">ACFPN9_03910</name>
</gene>
<accession>A0ABW0NZ70</accession>
<dbReference type="InterPro" id="IPR006311">
    <property type="entry name" value="TAT_signal"/>
</dbReference>
<comment type="caution">
    <text evidence="2">The sequence shown here is derived from an EMBL/GenBank/DDBJ whole genome shotgun (WGS) entry which is preliminary data.</text>
</comment>
<dbReference type="EMBL" id="JBHSLU010000007">
    <property type="protein sequence ID" value="MFC5504397.1"/>
    <property type="molecule type" value="Genomic_DNA"/>
</dbReference>
<protein>
    <submittedName>
        <fullName evidence="2">Formate dehydrogenase</fullName>
    </submittedName>
</protein>
<evidence type="ECO:0000313" key="2">
    <source>
        <dbReference type="EMBL" id="MFC5504397.1"/>
    </source>
</evidence>
<sequence>MTGNTQNAQPDAWETTMSNSKETGKPAVDRRSFFKALGAGATLAATPAMVTPAAAVDPGKEETKARYRESEHVKDFYRVNRY</sequence>
<dbReference type="RefSeq" id="WP_377815404.1">
    <property type="nucleotide sequence ID" value="NZ_JBHSLU010000007.1"/>
</dbReference>
<feature type="compositionally biased region" description="Polar residues" evidence="1">
    <location>
        <begin position="1"/>
        <end position="21"/>
    </location>
</feature>
<organism evidence="2 3">
    <name type="scientific">Bosea massiliensis</name>
    <dbReference type="NCBI Taxonomy" id="151419"/>
    <lineage>
        <taxon>Bacteria</taxon>
        <taxon>Pseudomonadati</taxon>
        <taxon>Pseudomonadota</taxon>
        <taxon>Alphaproteobacteria</taxon>
        <taxon>Hyphomicrobiales</taxon>
        <taxon>Boseaceae</taxon>
        <taxon>Bosea</taxon>
    </lineage>
</organism>
<evidence type="ECO:0000256" key="1">
    <source>
        <dbReference type="SAM" id="MobiDB-lite"/>
    </source>
</evidence>
<dbReference type="PROSITE" id="PS51318">
    <property type="entry name" value="TAT"/>
    <property type="match status" value="1"/>
</dbReference>
<dbReference type="Proteomes" id="UP001596060">
    <property type="component" value="Unassembled WGS sequence"/>
</dbReference>
<feature type="region of interest" description="Disordered" evidence="1">
    <location>
        <begin position="1"/>
        <end position="27"/>
    </location>
</feature>
<evidence type="ECO:0000313" key="3">
    <source>
        <dbReference type="Proteomes" id="UP001596060"/>
    </source>
</evidence>
<proteinExistence type="predicted"/>
<keyword evidence="3" id="KW-1185">Reference proteome</keyword>